<dbReference type="GO" id="GO:0140042">
    <property type="term" value="P:lipid droplet formation"/>
    <property type="evidence" value="ECO:0007669"/>
    <property type="project" value="UniProtKB-ARBA"/>
</dbReference>
<evidence type="ECO:0000313" key="10">
    <source>
        <dbReference type="Proteomes" id="UP000789508"/>
    </source>
</evidence>
<evidence type="ECO:0000256" key="6">
    <source>
        <dbReference type="ARBA" id="ARBA00023136"/>
    </source>
</evidence>
<feature type="compositionally biased region" description="Polar residues" evidence="7">
    <location>
        <begin position="407"/>
        <end position="419"/>
    </location>
</feature>
<gene>
    <name evidence="9" type="ORF">ALEPTO_LOCUS3813</name>
</gene>
<keyword evidence="6 8" id="KW-0472">Membrane</keyword>
<evidence type="ECO:0000256" key="3">
    <source>
        <dbReference type="ARBA" id="ARBA00022824"/>
    </source>
</evidence>
<evidence type="ECO:0000256" key="1">
    <source>
        <dbReference type="ARBA" id="ARBA00004477"/>
    </source>
</evidence>
<dbReference type="OrthoDB" id="3990054at2759"/>
<keyword evidence="4 8" id="KW-1133">Transmembrane helix</keyword>
<feature type="compositionally biased region" description="Low complexity" evidence="7">
    <location>
        <begin position="278"/>
        <end position="293"/>
    </location>
</feature>
<feature type="compositionally biased region" description="Polar residues" evidence="7">
    <location>
        <begin position="436"/>
        <end position="445"/>
    </location>
</feature>
<dbReference type="Pfam" id="PF06775">
    <property type="entry name" value="Seipin"/>
    <property type="match status" value="1"/>
</dbReference>
<dbReference type="InterPro" id="IPR009617">
    <property type="entry name" value="Seipin"/>
</dbReference>
<dbReference type="PANTHER" id="PTHR21212:SF0">
    <property type="entry name" value="SEIPIN"/>
    <property type="match status" value="1"/>
</dbReference>
<dbReference type="GO" id="GO:0005789">
    <property type="term" value="C:endoplasmic reticulum membrane"/>
    <property type="evidence" value="ECO:0007669"/>
    <property type="project" value="UniProtKB-SubCell"/>
</dbReference>
<keyword evidence="3" id="KW-0256">Endoplasmic reticulum</keyword>
<feature type="compositionally biased region" description="Basic and acidic residues" evidence="7">
    <location>
        <begin position="308"/>
        <end position="324"/>
    </location>
</feature>
<comment type="subcellular location">
    <subcellularLocation>
        <location evidence="1">Endoplasmic reticulum membrane</location>
        <topology evidence="1">Multi-pass membrane protein</topology>
    </subcellularLocation>
</comment>
<dbReference type="CDD" id="cd23995">
    <property type="entry name" value="Seipin_BSCL2_like"/>
    <property type="match status" value="1"/>
</dbReference>
<organism evidence="9 10">
    <name type="scientific">Ambispora leptoticha</name>
    <dbReference type="NCBI Taxonomy" id="144679"/>
    <lineage>
        <taxon>Eukaryota</taxon>
        <taxon>Fungi</taxon>
        <taxon>Fungi incertae sedis</taxon>
        <taxon>Mucoromycota</taxon>
        <taxon>Glomeromycotina</taxon>
        <taxon>Glomeromycetes</taxon>
        <taxon>Archaeosporales</taxon>
        <taxon>Ambisporaceae</taxon>
        <taxon>Ambispora</taxon>
    </lineage>
</organism>
<feature type="compositionally biased region" description="Acidic residues" evidence="7">
    <location>
        <begin position="382"/>
        <end position="391"/>
    </location>
</feature>
<reference evidence="9" key="1">
    <citation type="submission" date="2021-06" db="EMBL/GenBank/DDBJ databases">
        <authorList>
            <person name="Kallberg Y."/>
            <person name="Tangrot J."/>
            <person name="Rosling A."/>
        </authorList>
    </citation>
    <scope>NUCLEOTIDE SEQUENCE</scope>
    <source>
        <strain evidence="9">FL130A</strain>
    </source>
</reference>
<protein>
    <submittedName>
        <fullName evidence="9">6847_t:CDS:1</fullName>
    </submittedName>
</protein>
<evidence type="ECO:0000256" key="5">
    <source>
        <dbReference type="ARBA" id="ARBA00023098"/>
    </source>
</evidence>
<dbReference type="GO" id="GO:0006629">
    <property type="term" value="P:lipid metabolic process"/>
    <property type="evidence" value="ECO:0007669"/>
    <property type="project" value="UniProtKB-KW"/>
</dbReference>
<dbReference type="EMBL" id="CAJVPS010000767">
    <property type="protein sequence ID" value="CAG8507769.1"/>
    <property type="molecule type" value="Genomic_DNA"/>
</dbReference>
<keyword evidence="5" id="KW-0443">Lipid metabolism</keyword>
<keyword evidence="2 8" id="KW-0812">Transmembrane</keyword>
<dbReference type="PANTHER" id="PTHR21212">
    <property type="entry name" value="BERNARDINELLI-SEIP CONGENITAL LIPODYSTROPHY 2 HOMOLOG BSCL2 PROTEIN"/>
    <property type="match status" value="1"/>
</dbReference>
<comment type="caution">
    <text evidence="9">The sequence shown here is derived from an EMBL/GenBank/DDBJ whole genome shotgun (WGS) entry which is preliminary data.</text>
</comment>
<name>A0A9N8ZTN8_9GLOM</name>
<evidence type="ECO:0000256" key="4">
    <source>
        <dbReference type="ARBA" id="ARBA00022989"/>
    </source>
</evidence>
<evidence type="ECO:0000256" key="8">
    <source>
        <dbReference type="SAM" id="Phobius"/>
    </source>
</evidence>
<proteinExistence type="predicted"/>
<accession>A0A9N8ZTN8</accession>
<dbReference type="AlphaFoldDB" id="A0A9N8ZTN8"/>
<feature type="transmembrane region" description="Helical" evidence="8">
    <location>
        <begin position="232"/>
        <end position="254"/>
    </location>
</feature>
<feature type="transmembrane region" description="Helical" evidence="8">
    <location>
        <begin position="41"/>
        <end position="65"/>
    </location>
</feature>
<evidence type="ECO:0000256" key="7">
    <source>
        <dbReference type="SAM" id="MobiDB-lite"/>
    </source>
</evidence>
<evidence type="ECO:0000313" key="9">
    <source>
        <dbReference type="EMBL" id="CAG8507769.1"/>
    </source>
</evidence>
<sequence length="445" mass="49665">MIGRALQLLFSPVTNLFGPYFSRFTDAATSQKTQRVAVKSIFFGVVAFILVSIASFSYLGFYMLYVPKISHVKPVHLQYQKAAFPTALVNFTSGYNFLTADQAYDVTIDLHVPNSERNVKLGNFMIFLELNSAKKNNETVHRSSRSTILHKQSELLRVMSTIWRLPPLLLGWTKEDQMLHVKMFENMIEDLDRPISHAYVTIDEPLLETYEVKIRLDAHFKGLRYFMYYHPYITGSTFTAIFLFWEFLFCIVAWKMLVSWWQTNFPETLKNRPKNTGKRNNGNNGDNDSQNGDAATIDEEGLGGGWETIKREDGSGTSEDKENASEAESESDVPRVASNVATRPNIPTSPETTESYTTEDDDQGVLSAHSQDDIGGSRIPETDGDSIDYDDGQGSVTPTTRKRPIIGTSTSRVPTTGSHLYNRRVPGAGVSGGGDSDTNVGNNTG</sequence>
<dbReference type="Proteomes" id="UP000789508">
    <property type="component" value="Unassembled WGS sequence"/>
</dbReference>
<keyword evidence="10" id="KW-1185">Reference proteome</keyword>
<feature type="region of interest" description="Disordered" evidence="7">
    <location>
        <begin position="269"/>
        <end position="445"/>
    </location>
</feature>
<evidence type="ECO:0000256" key="2">
    <source>
        <dbReference type="ARBA" id="ARBA00022692"/>
    </source>
</evidence>